<comment type="caution">
    <text evidence="2">The sequence shown here is derived from an EMBL/GenBank/DDBJ whole genome shotgun (WGS) entry which is preliminary data.</text>
</comment>
<dbReference type="AlphaFoldDB" id="A0AAI8Z007"/>
<evidence type="ECO:0000259" key="1">
    <source>
        <dbReference type="Pfam" id="PF24864"/>
    </source>
</evidence>
<protein>
    <recommendedName>
        <fullName evidence="1">DUF7730 domain-containing protein</fullName>
    </recommendedName>
</protein>
<dbReference type="EMBL" id="CAVMBE010000031">
    <property type="protein sequence ID" value="CAK4027961.1"/>
    <property type="molecule type" value="Genomic_DNA"/>
</dbReference>
<proteinExistence type="predicted"/>
<name>A0AAI8Z007_9PEZI</name>
<evidence type="ECO:0000313" key="2">
    <source>
        <dbReference type="EMBL" id="CAK4027961.1"/>
    </source>
</evidence>
<sequence length="244" mass="28321">MLANVGGVTTSNDEVTDQKASIADLPVELLTDVLRYVLVDSKTQLIMRTNQERKQHNESLELHLCDQALEYPKRLQRGKKHNVLSVCKKFYFASLEVLYSEHEFCFLSFADLHEYLGLIQSDRKKYIAKIQVDIDYDLHRIRGFWGWMTGRYLTGAFPTDVCEELNVVDEAMLTLAGLPRLKTVTVDRVRKDYGVKGVRQARPDLVKLKVIHLIAEEYNKESKAEKSEQKRQWRISTDHKLCFL</sequence>
<evidence type="ECO:0000313" key="3">
    <source>
        <dbReference type="Proteomes" id="UP001296104"/>
    </source>
</evidence>
<accession>A0AAI8Z007</accession>
<keyword evidence="3" id="KW-1185">Reference proteome</keyword>
<feature type="domain" description="DUF7730" evidence="1">
    <location>
        <begin position="22"/>
        <end position="137"/>
    </location>
</feature>
<reference evidence="2" key="1">
    <citation type="submission" date="2023-11" db="EMBL/GenBank/DDBJ databases">
        <authorList>
            <person name="Alioto T."/>
            <person name="Alioto T."/>
            <person name="Gomez Garrido J."/>
        </authorList>
    </citation>
    <scope>NUCLEOTIDE SEQUENCE</scope>
</reference>
<dbReference type="Proteomes" id="UP001296104">
    <property type="component" value="Unassembled WGS sequence"/>
</dbReference>
<dbReference type="InterPro" id="IPR056632">
    <property type="entry name" value="DUF7730"/>
</dbReference>
<dbReference type="Pfam" id="PF24864">
    <property type="entry name" value="DUF7730"/>
    <property type="match status" value="1"/>
</dbReference>
<organism evidence="2 3">
    <name type="scientific">Lecanosticta acicola</name>
    <dbReference type="NCBI Taxonomy" id="111012"/>
    <lineage>
        <taxon>Eukaryota</taxon>
        <taxon>Fungi</taxon>
        <taxon>Dikarya</taxon>
        <taxon>Ascomycota</taxon>
        <taxon>Pezizomycotina</taxon>
        <taxon>Dothideomycetes</taxon>
        <taxon>Dothideomycetidae</taxon>
        <taxon>Mycosphaerellales</taxon>
        <taxon>Mycosphaerellaceae</taxon>
        <taxon>Lecanosticta</taxon>
    </lineage>
</organism>
<gene>
    <name evidence="2" type="ORF">LECACI_7A005111</name>
</gene>